<dbReference type="GO" id="GO:0015344">
    <property type="term" value="F:siderophore uptake transmembrane transporter activity"/>
    <property type="evidence" value="ECO:0007669"/>
    <property type="project" value="TreeGrafter"/>
</dbReference>
<comment type="similarity">
    <text evidence="9">Belongs to the TonB-dependent receptor family.</text>
</comment>
<dbReference type="Pfam" id="PF07715">
    <property type="entry name" value="Plug"/>
    <property type="match status" value="1"/>
</dbReference>
<evidence type="ECO:0000256" key="2">
    <source>
        <dbReference type="ARBA" id="ARBA00022448"/>
    </source>
</evidence>
<gene>
    <name evidence="13" type="ORF">G3569_10630</name>
</gene>
<evidence type="ECO:0000256" key="8">
    <source>
        <dbReference type="ARBA" id="ARBA00023237"/>
    </source>
</evidence>
<keyword evidence="6" id="KW-0798">TonB box</keyword>
<feature type="domain" description="TonB-dependent transporter Oar-like beta-barrel" evidence="12">
    <location>
        <begin position="237"/>
        <end position="310"/>
    </location>
</feature>
<dbReference type="SUPFAM" id="SSF56935">
    <property type="entry name" value="Porins"/>
    <property type="match status" value="1"/>
</dbReference>
<keyword evidence="5 10" id="KW-0732">Signal</keyword>
<feature type="domain" description="TonB-dependent transporter Oar-like beta-barrel" evidence="12">
    <location>
        <begin position="326"/>
        <end position="566"/>
    </location>
</feature>
<evidence type="ECO:0000256" key="1">
    <source>
        <dbReference type="ARBA" id="ARBA00004571"/>
    </source>
</evidence>
<evidence type="ECO:0000256" key="6">
    <source>
        <dbReference type="ARBA" id="ARBA00023077"/>
    </source>
</evidence>
<dbReference type="Proteomes" id="UP000479132">
    <property type="component" value="Unassembled WGS sequence"/>
</dbReference>
<comment type="subcellular location">
    <subcellularLocation>
        <location evidence="1 9">Cell outer membrane</location>
        <topology evidence="1 9">Multi-pass membrane protein</topology>
    </subcellularLocation>
</comment>
<dbReference type="PROSITE" id="PS52016">
    <property type="entry name" value="TONB_DEPENDENT_REC_3"/>
    <property type="match status" value="1"/>
</dbReference>
<dbReference type="InterPro" id="IPR057601">
    <property type="entry name" value="Oar-like_b-barrel"/>
</dbReference>
<protein>
    <submittedName>
        <fullName evidence="13">TonB-dependent receptor</fullName>
    </submittedName>
</protein>
<keyword evidence="14" id="KW-1185">Reference proteome</keyword>
<dbReference type="GO" id="GO:0044718">
    <property type="term" value="P:siderophore transmembrane transport"/>
    <property type="evidence" value="ECO:0007669"/>
    <property type="project" value="TreeGrafter"/>
</dbReference>
<organism evidence="13 14">
    <name type="scientific">Fodinibius halophilus</name>
    <dbReference type="NCBI Taxonomy" id="1736908"/>
    <lineage>
        <taxon>Bacteria</taxon>
        <taxon>Pseudomonadati</taxon>
        <taxon>Balneolota</taxon>
        <taxon>Balneolia</taxon>
        <taxon>Balneolales</taxon>
        <taxon>Balneolaceae</taxon>
        <taxon>Fodinibius</taxon>
    </lineage>
</organism>
<keyword evidence="2 9" id="KW-0813">Transport</keyword>
<dbReference type="InterPro" id="IPR036942">
    <property type="entry name" value="Beta-barrel_TonB_sf"/>
</dbReference>
<keyword evidence="3 9" id="KW-1134">Transmembrane beta strand</keyword>
<name>A0A6M1T869_9BACT</name>
<dbReference type="InterPro" id="IPR010917">
    <property type="entry name" value="TonB_rcpt_CS"/>
</dbReference>
<evidence type="ECO:0000259" key="12">
    <source>
        <dbReference type="Pfam" id="PF25183"/>
    </source>
</evidence>
<dbReference type="InterPro" id="IPR012910">
    <property type="entry name" value="Plug_dom"/>
</dbReference>
<keyword evidence="13" id="KW-0675">Receptor</keyword>
<keyword evidence="8 9" id="KW-0998">Cell outer membrane</keyword>
<dbReference type="RefSeq" id="WP_165268917.1">
    <property type="nucleotide sequence ID" value="NZ_JAALLS010000012.1"/>
</dbReference>
<evidence type="ECO:0000259" key="11">
    <source>
        <dbReference type="Pfam" id="PF07715"/>
    </source>
</evidence>
<keyword evidence="4 9" id="KW-0812">Transmembrane</keyword>
<dbReference type="Gene3D" id="2.170.130.10">
    <property type="entry name" value="TonB-dependent receptor, plug domain"/>
    <property type="match status" value="1"/>
</dbReference>
<evidence type="ECO:0000256" key="4">
    <source>
        <dbReference type="ARBA" id="ARBA00022692"/>
    </source>
</evidence>
<evidence type="ECO:0000256" key="9">
    <source>
        <dbReference type="PROSITE-ProRule" id="PRU01360"/>
    </source>
</evidence>
<dbReference type="PANTHER" id="PTHR30069:SF46">
    <property type="entry name" value="OAR PROTEIN"/>
    <property type="match status" value="1"/>
</dbReference>
<dbReference type="AlphaFoldDB" id="A0A6M1T869"/>
<proteinExistence type="inferred from homology"/>
<dbReference type="PROSITE" id="PS01156">
    <property type="entry name" value="TONB_DEPENDENT_REC_2"/>
    <property type="match status" value="1"/>
</dbReference>
<dbReference type="EMBL" id="JAALLS010000012">
    <property type="protein sequence ID" value="NGP88813.1"/>
    <property type="molecule type" value="Genomic_DNA"/>
</dbReference>
<sequence length="1004" mass="111476">MKKLFLTITGLLFSCSVLAQSSLEVSVINKTNGQAAKRLTILLENESIGFQAEHKTNKQGKVNFNGLSTSGNYRVTAVENDTYYGLTASKIVFRSNANKSITLALSPKETQQLDEITVEASNSIARINTLDAEVSSELQEEELNNIPIEGRDVTNSLHRLPNVTKSTGFFPEAPNVTINGANSLYTSYLIDGMDNNERFLGGTRFRIPTGFTKNVTVLANNFSAEYGQTSNGLFNITTKSGGNEFSGQGYYESRPGPVIDASSPFAQTDLSGNAIKDGFQRHQFGLSLGGPIKKDNTFFYLNAEQTISIKDNLLNVPELGVNSTVRGQNNYSLLSGKIDHNWSNNLRTSLRLHKGYVGIERQGGGLNGGTTFPEAANEQRRDSFTAAMNTVYNGNGFTSETNYQYSTFDWIYIQPKTTDAPSVYVRDPQGRNIAILGESLGNFDIVERIHQVQQKFTFYKGDHTIKVGGGIIGSIHHDTRGGNGNGFYTVQLNNQQLNELKSKSLGKDLSYRDIPSDAEVLFNSVELHPNTFDGNQMIYSLYVEDLYSVTNRLNISLGLRYDYDNLSKAGARQGDFNNLAPRFNANYRLSKRSTLRAGYGLFYDRIPYAIYSDAIAGSSNAPDFKEQLRLLRDGGYLPKNTDIDRITSNGNASATETNVDYLEGSTSSNFANSDGYTFSNQKTILNPNGLDNPYAHHFSLGYQNQLREDILFYVDLIHKRGYNQFRLVDVNTPSPYEVDNPNADASDIRTQEEADASRRIPIKYDSEGNPYALSGTDTLRNVARRITMTQTGGESRYWAANVNLLKHRGNDRYSYRISYTLSSLRNNTEDINFEAEDANDFSDEWGPSINDRRHVLSALGTLYPLDGLAVTLTSLIQSGQPVNRIANAENYGGTSDLNGDGTSRAVQYTGKTDRAPGASRNDKRLPWSYTFDLSLKYSLSIMNAHDLAIRADVFNLLNTTNYSGYTSNATASNQVQVGLIDRDDFEYRNAAPPRQFQLSISYQF</sequence>
<dbReference type="PROSITE" id="PS51257">
    <property type="entry name" value="PROKAR_LIPOPROTEIN"/>
    <property type="match status" value="1"/>
</dbReference>
<reference evidence="13 14" key="1">
    <citation type="submission" date="2020-02" db="EMBL/GenBank/DDBJ databases">
        <title>Aliifodinibius halophilus 2W32, complete genome.</title>
        <authorList>
            <person name="Li Y."/>
            <person name="Wu S."/>
        </authorList>
    </citation>
    <scope>NUCLEOTIDE SEQUENCE [LARGE SCALE GENOMIC DNA]</scope>
    <source>
        <strain evidence="13 14">2W32</strain>
    </source>
</reference>
<evidence type="ECO:0000256" key="3">
    <source>
        <dbReference type="ARBA" id="ARBA00022452"/>
    </source>
</evidence>
<feature type="domain" description="TonB-dependent receptor plug" evidence="11">
    <location>
        <begin position="138"/>
        <end position="230"/>
    </location>
</feature>
<accession>A0A6M1T869</accession>
<evidence type="ECO:0000256" key="10">
    <source>
        <dbReference type="SAM" id="SignalP"/>
    </source>
</evidence>
<dbReference type="GO" id="GO:0009279">
    <property type="term" value="C:cell outer membrane"/>
    <property type="evidence" value="ECO:0007669"/>
    <property type="project" value="UniProtKB-SubCell"/>
</dbReference>
<comment type="caution">
    <text evidence="13">The sequence shown here is derived from an EMBL/GenBank/DDBJ whole genome shotgun (WGS) entry which is preliminary data.</text>
</comment>
<dbReference type="Gene3D" id="2.40.170.20">
    <property type="entry name" value="TonB-dependent receptor, beta-barrel domain"/>
    <property type="match status" value="2"/>
</dbReference>
<feature type="signal peptide" evidence="10">
    <location>
        <begin position="1"/>
        <end position="19"/>
    </location>
</feature>
<dbReference type="Pfam" id="PF25183">
    <property type="entry name" value="OMP_b-brl_4"/>
    <property type="match status" value="3"/>
</dbReference>
<feature type="domain" description="TonB-dependent transporter Oar-like beta-barrel" evidence="12">
    <location>
        <begin position="571"/>
        <end position="997"/>
    </location>
</feature>
<feature type="chain" id="PRO_5026658233" evidence="10">
    <location>
        <begin position="20"/>
        <end position="1004"/>
    </location>
</feature>
<dbReference type="PANTHER" id="PTHR30069">
    <property type="entry name" value="TONB-DEPENDENT OUTER MEMBRANE RECEPTOR"/>
    <property type="match status" value="1"/>
</dbReference>
<evidence type="ECO:0000256" key="7">
    <source>
        <dbReference type="ARBA" id="ARBA00023136"/>
    </source>
</evidence>
<evidence type="ECO:0000256" key="5">
    <source>
        <dbReference type="ARBA" id="ARBA00022729"/>
    </source>
</evidence>
<keyword evidence="7 9" id="KW-0472">Membrane</keyword>
<dbReference type="InterPro" id="IPR039426">
    <property type="entry name" value="TonB-dep_rcpt-like"/>
</dbReference>
<evidence type="ECO:0000313" key="13">
    <source>
        <dbReference type="EMBL" id="NGP88813.1"/>
    </source>
</evidence>
<dbReference type="InterPro" id="IPR037066">
    <property type="entry name" value="Plug_dom_sf"/>
</dbReference>
<evidence type="ECO:0000313" key="14">
    <source>
        <dbReference type="Proteomes" id="UP000479132"/>
    </source>
</evidence>